<dbReference type="GO" id="GO:0008270">
    <property type="term" value="F:zinc ion binding"/>
    <property type="evidence" value="ECO:0007669"/>
    <property type="project" value="UniProtKB-KW"/>
</dbReference>
<name>A0A2P6NHY6_9EUKA</name>
<evidence type="ECO:0000256" key="10">
    <source>
        <dbReference type="SAM" id="MobiDB-lite"/>
    </source>
</evidence>
<feature type="domain" description="RING-type" evidence="11">
    <location>
        <begin position="38"/>
        <end position="78"/>
    </location>
</feature>
<dbReference type="PANTHER" id="PTHR46077">
    <property type="entry name" value="E3 UBIQUITIN-PROTEIN LIGASE TOPORS"/>
    <property type="match status" value="1"/>
</dbReference>
<dbReference type="EC" id="2.3.2.27" evidence="2"/>
<evidence type="ECO:0000259" key="11">
    <source>
        <dbReference type="PROSITE" id="PS50089"/>
    </source>
</evidence>
<dbReference type="PANTHER" id="PTHR46077:SF1">
    <property type="entry name" value="TOP1 BINDING ARGININE_SERINE RICH PROTEIN, E3 UBIQUITIN LIGASE"/>
    <property type="match status" value="1"/>
</dbReference>
<dbReference type="GO" id="GO:0000209">
    <property type="term" value="P:protein polyubiquitination"/>
    <property type="evidence" value="ECO:0007669"/>
    <property type="project" value="TreeGrafter"/>
</dbReference>
<evidence type="ECO:0000256" key="7">
    <source>
        <dbReference type="ARBA" id="ARBA00023015"/>
    </source>
</evidence>
<dbReference type="AlphaFoldDB" id="A0A2P6NHY6"/>
<dbReference type="InterPro" id="IPR001841">
    <property type="entry name" value="Znf_RING"/>
</dbReference>
<sequence>MTETIHFESWEECLSDEALDEPIVQCVVVEHVIDDNVCSICLDELAEHRAQIGLCKHNFCYPCIIRWSTFKKQCPLCNCKYESITATNGSDPSKEEILPAPTEPLPGQRGEMFDNNWFIRKFGDMLKEGERIRRTIAITGGNYSGLKGRKVYDSWDEEKLEMLEKMIPILRGLINFFQLEDHYDAQMFLNQMYEIEDEMKILHAPRGRSSQDVPVRRYGANDLDQLEEDEYYDDEEEDVYHKQEQFRKSSRGSAGKNKSGRRH</sequence>
<dbReference type="SMART" id="SM00184">
    <property type="entry name" value="RING"/>
    <property type="match status" value="1"/>
</dbReference>
<evidence type="ECO:0000256" key="4">
    <source>
        <dbReference type="ARBA" id="ARBA00022723"/>
    </source>
</evidence>
<evidence type="ECO:0000313" key="12">
    <source>
        <dbReference type="EMBL" id="PRP83554.1"/>
    </source>
</evidence>
<dbReference type="Pfam" id="PF13639">
    <property type="entry name" value="zf-RING_2"/>
    <property type="match status" value="1"/>
</dbReference>
<dbReference type="GO" id="GO:0061630">
    <property type="term" value="F:ubiquitin protein ligase activity"/>
    <property type="evidence" value="ECO:0007669"/>
    <property type="project" value="UniProtKB-EC"/>
</dbReference>
<gene>
    <name evidence="12" type="ORF">PROFUN_09103</name>
</gene>
<dbReference type="PROSITE" id="PS00518">
    <property type="entry name" value="ZF_RING_1"/>
    <property type="match status" value="1"/>
</dbReference>
<organism evidence="12 13">
    <name type="scientific">Planoprotostelium fungivorum</name>
    <dbReference type="NCBI Taxonomy" id="1890364"/>
    <lineage>
        <taxon>Eukaryota</taxon>
        <taxon>Amoebozoa</taxon>
        <taxon>Evosea</taxon>
        <taxon>Variosea</taxon>
        <taxon>Cavosteliida</taxon>
        <taxon>Cavosteliaceae</taxon>
        <taxon>Planoprotostelium</taxon>
    </lineage>
</organism>
<proteinExistence type="predicted"/>
<dbReference type="GO" id="GO:0006513">
    <property type="term" value="P:protein monoubiquitination"/>
    <property type="evidence" value="ECO:0007669"/>
    <property type="project" value="TreeGrafter"/>
</dbReference>
<feature type="region of interest" description="Disordered" evidence="10">
    <location>
        <begin position="210"/>
        <end position="263"/>
    </location>
</feature>
<keyword evidence="8" id="KW-0804">Transcription</keyword>
<keyword evidence="7" id="KW-0805">Transcription regulation</keyword>
<evidence type="ECO:0000256" key="3">
    <source>
        <dbReference type="ARBA" id="ARBA00022679"/>
    </source>
</evidence>
<dbReference type="PROSITE" id="PS50089">
    <property type="entry name" value="ZF_RING_2"/>
    <property type="match status" value="1"/>
</dbReference>
<evidence type="ECO:0000256" key="2">
    <source>
        <dbReference type="ARBA" id="ARBA00012483"/>
    </source>
</evidence>
<feature type="compositionally biased region" description="Acidic residues" evidence="10">
    <location>
        <begin position="224"/>
        <end position="238"/>
    </location>
</feature>
<evidence type="ECO:0000313" key="13">
    <source>
        <dbReference type="Proteomes" id="UP000241769"/>
    </source>
</evidence>
<evidence type="ECO:0000256" key="9">
    <source>
        <dbReference type="PROSITE-ProRule" id="PRU00175"/>
    </source>
</evidence>
<keyword evidence="5 9" id="KW-0863">Zinc-finger</keyword>
<keyword evidence="3" id="KW-0808">Transferase</keyword>
<dbReference type="InterPro" id="IPR017907">
    <property type="entry name" value="Znf_RING_CS"/>
</dbReference>
<keyword evidence="6" id="KW-0862">Zinc</keyword>
<dbReference type="Proteomes" id="UP000241769">
    <property type="component" value="Unassembled WGS sequence"/>
</dbReference>
<dbReference type="InterPro" id="IPR013083">
    <property type="entry name" value="Znf_RING/FYVE/PHD"/>
</dbReference>
<evidence type="ECO:0000256" key="5">
    <source>
        <dbReference type="ARBA" id="ARBA00022771"/>
    </source>
</evidence>
<evidence type="ECO:0000256" key="8">
    <source>
        <dbReference type="ARBA" id="ARBA00023163"/>
    </source>
</evidence>
<keyword evidence="13" id="KW-1185">Reference proteome</keyword>
<evidence type="ECO:0000256" key="1">
    <source>
        <dbReference type="ARBA" id="ARBA00000900"/>
    </source>
</evidence>
<reference evidence="12 13" key="1">
    <citation type="journal article" date="2018" name="Genome Biol. Evol.">
        <title>Multiple Roots of Fruiting Body Formation in Amoebozoa.</title>
        <authorList>
            <person name="Hillmann F."/>
            <person name="Forbes G."/>
            <person name="Novohradska S."/>
            <person name="Ferling I."/>
            <person name="Riege K."/>
            <person name="Groth M."/>
            <person name="Westermann M."/>
            <person name="Marz M."/>
            <person name="Spaller T."/>
            <person name="Winckler T."/>
            <person name="Schaap P."/>
            <person name="Glockner G."/>
        </authorList>
    </citation>
    <scope>NUCLEOTIDE SEQUENCE [LARGE SCALE GENOMIC DNA]</scope>
    <source>
        <strain evidence="12 13">Jena</strain>
    </source>
</reference>
<comment type="caution">
    <text evidence="12">The sequence shown here is derived from an EMBL/GenBank/DDBJ whole genome shotgun (WGS) entry which is preliminary data.</text>
</comment>
<evidence type="ECO:0000256" key="6">
    <source>
        <dbReference type="ARBA" id="ARBA00022833"/>
    </source>
</evidence>
<dbReference type="SUPFAM" id="SSF57850">
    <property type="entry name" value="RING/U-box"/>
    <property type="match status" value="1"/>
</dbReference>
<accession>A0A2P6NHY6</accession>
<dbReference type="EMBL" id="MDYQ01000080">
    <property type="protein sequence ID" value="PRP83554.1"/>
    <property type="molecule type" value="Genomic_DNA"/>
</dbReference>
<dbReference type="InParanoid" id="A0A2P6NHY6"/>
<comment type="catalytic activity">
    <reaction evidence="1">
        <text>S-ubiquitinyl-[E2 ubiquitin-conjugating enzyme]-L-cysteine + [acceptor protein]-L-lysine = [E2 ubiquitin-conjugating enzyme]-L-cysteine + N(6)-ubiquitinyl-[acceptor protein]-L-lysine.</text>
        <dbReference type="EC" id="2.3.2.27"/>
    </reaction>
</comment>
<dbReference type="Gene3D" id="3.30.40.10">
    <property type="entry name" value="Zinc/RING finger domain, C3HC4 (zinc finger)"/>
    <property type="match status" value="1"/>
</dbReference>
<keyword evidence="4" id="KW-0479">Metal-binding</keyword>
<protein>
    <recommendedName>
        <fullName evidence="2">RING-type E3 ubiquitin transferase</fullName>
        <ecNumber evidence="2">2.3.2.27</ecNumber>
    </recommendedName>
</protein>
<dbReference type="STRING" id="1890364.A0A2P6NHY6"/>
<dbReference type="OrthoDB" id="5600418at2759"/>